<dbReference type="Proteomes" id="UP001648503">
    <property type="component" value="Unassembled WGS sequence"/>
</dbReference>
<proteinExistence type="predicted"/>
<accession>A0ABQ8FIT0</accession>
<feature type="region of interest" description="Disordered" evidence="1">
    <location>
        <begin position="69"/>
        <end position="109"/>
    </location>
</feature>
<evidence type="ECO:0000313" key="3">
    <source>
        <dbReference type="Proteomes" id="UP001648503"/>
    </source>
</evidence>
<evidence type="ECO:0000256" key="1">
    <source>
        <dbReference type="SAM" id="MobiDB-lite"/>
    </source>
</evidence>
<organism evidence="2 3">
    <name type="scientific">Batrachochytrium salamandrivorans</name>
    <dbReference type="NCBI Taxonomy" id="1357716"/>
    <lineage>
        <taxon>Eukaryota</taxon>
        <taxon>Fungi</taxon>
        <taxon>Fungi incertae sedis</taxon>
        <taxon>Chytridiomycota</taxon>
        <taxon>Chytridiomycota incertae sedis</taxon>
        <taxon>Chytridiomycetes</taxon>
        <taxon>Rhizophydiales</taxon>
        <taxon>Rhizophydiales incertae sedis</taxon>
        <taxon>Batrachochytrium</taxon>
    </lineage>
</organism>
<comment type="caution">
    <text evidence="2">The sequence shown here is derived from an EMBL/GenBank/DDBJ whole genome shotgun (WGS) entry which is preliminary data.</text>
</comment>
<feature type="region of interest" description="Disordered" evidence="1">
    <location>
        <begin position="1"/>
        <end position="37"/>
    </location>
</feature>
<protein>
    <submittedName>
        <fullName evidence="2">Uncharacterized protein</fullName>
    </submittedName>
</protein>
<evidence type="ECO:0000313" key="2">
    <source>
        <dbReference type="EMBL" id="KAH6598938.1"/>
    </source>
</evidence>
<name>A0ABQ8FIT0_9FUNG</name>
<feature type="compositionally biased region" description="Polar residues" evidence="1">
    <location>
        <begin position="80"/>
        <end position="109"/>
    </location>
</feature>
<reference evidence="2 3" key="1">
    <citation type="submission" date="2021-02" db="EMBL/GenBank/DDBJ databases">
        <title>Variation within the Batrachochytrium salamandrivorans European outbreak.</title>
        <authorList>
            <person name="Kelly M."/>
            <person name="Pasmans F."/>
            <person name="Shea T.P."/>
            <person name="Munoz J.F."/>
            <person name="Carranza S."/>
            <person name="Cuomo C.A."/>
            <person name="Martel A."/>
        </authorList>
    </citation>
    <scope>NUCLEOTIDE SEQUENCE [LARGE SCALE GENOMIC DNA]</scope>
    <source>
        <strain evidence="2 3">AMFP18/2</strain>
    </source>
</reference>
<dbReference type="EMBL" id="JAFCIX010000093">
    <property type="protein sequence ID" value="KAH6598938.1"/>
    <property type="molecule type" value="Genomic_DNA"/>
</dbReference>
<gene>
    <name evidence="2" type="ORF">BASA50_003445</name>
</gene>
<feature type="compositionally biased region" description="Polar residues" evidence="1">
    <location>
        <begin position="24"/>
        <end position="37"/>
    </location>
</feature>
<keyword evidence="3" id="KW-1185">Reference proteome</keyword>
<sequence>MADGLHSTAGEPHSPASRGAEATHTLTPIPTPASAPTHTADIQENMVSDISSLYITDTNESHTLTSSIQSNHHDIDDSPAAQTAASSEPSKSATTAHMQSSIHPAQNNPTAVHDAIDKNIKSHRDIIAAVPASSNASISTNSAATKSPSTNAVALARLDALDRPDTTNAALVSPVFTDATAPSTAHMVTKVLAKSITSNLSSIATTVPEFEAQTPELSAALASTATVSLKQLTIPVKDIPMPAKDILMPAKDILVPVKDIPMPAKNISMPAKDISMSAKDISMPVKDILMPAKDILMPVADILMPAKDISMPAKDILVPAKDILMPVADIPMPAKDIPMPVADILMPAKDISMPAKDIPMPVKDILMQLKIS</sequence>